<accession>D9PJ31</accession>
<name>D9PJ31_9ZZZZ</name>
<dbReference type="EMBL" id="ADZX01000482">
    <property type="protein sequence ID" value="EFK96443.1"/>
    <property type="molecule type" value="Genomic_DNA"/>
</dbReference>
<dbReference type="AlphaFoldDB" id="D9PJ31"/>
<evidence type="ECO:0000313" key="2">
    <source>
        <dbReference type="EMBL" id="EFK96443.1"/>
    </source>
</evidence>
<organism evidence="2">
    <name type="scientific">sediment metagenome</name>
    <dbReference type="NCBI Taxonomy" id="749907"/>
    <lineage>
        <taxon>unclassified sequences</taxon>
        <taxon>metagenomes</taxon>
        <taxon>ecological metagenomes</taxon>
    </lineage>
</organism>
<sequence length="51" mass="5838">MLVVKKLFAALEERITLREQLKSVEQEKSRIIAEAEAEKEKIIAEAKHMAS</sequence>
<comment type="caution">
    <text evidence="2">The sequence shown here is derived from an EMBL/GenBank/DDBJ whole genome shotgun (WGS) entry which is preliminary data.</text>
</comment>
<evidence type="ECO:0000256" key="1">
    <source>
        <dbReference type="SAM" id="Coils"/>
    </source>
</evidence>
<feature type="coiled-coil region" evidence="1">
    <location>
        <begin position="7"/>
        <end position="45"/>
    </location>
</feature>
<reference evidence="2" key="2">
    <citation type="journal article" date="2011" name="Microb. Ecol.">
        <title>Taxonomic and Functional Metagenomic Profiling of the Microbial Community in the Anoxic Sediment of a Sub-saline Shallow Lake (Laguna de Carrizo, Central Spain).</title>
        <authorList>
            <person name="Ferrer M."/>
            <person name="Guazzaroni M.E."/>
            <person name="Richter M."/>
            <person name="Garcia-Salamanca A."/>
            <person name="Yarza P."/>
            <person name="Suarez-Suarez A."/>
            <person name="Solano J."/>
            <person name="Alcaide M."/>
            <person name="van Dillewijn P."/>
            <person name="Molina-Henares M.A."/>
            <person name="Lopez-Cortes N."/>
            <person name="Al-Ramahi Y."/>
            <person name="Guerrero C."/>
            <person name="Acosta A."/>
            <person name="de Eugenio L.I."/>
            <person name="Martinez V."/>
            <person name="Marques S."/>
            <person name="Rojo F."/>
            <person name="Santero E."/>
            <person name="Genilloud O."/>
            <person name="Perez-Perez J."/>
            <person name="Rossello-Mora R."/>
            <person name="Ramos J.L."/>
        </authorList>
    </citation>
    <scope>NUCLEOTIDE SEQUENCE</scope>
</reference>
<gene>
    <name evidence="2" type="ORF">LDC_1540</name>
</gene>
<keyword evidence="1" id="KW-0175">Coiled coil</keyword>
<protein>
    <submittedName>
        <fullName evidence="2">Uncharacterized protein</fullName>
    </submittedName>
</protein>
<feature type="non-terminal residue" evidence="2">
    <location>
        <position position="51"/>
    </location>
</feature>
<proteinExistence type="predicted"/>
<reference evidence="2" key="1">
    <citation type="submission" date="2010-07" db="EMBL/GenBank/DDBJ databases">
        <authorList>
            <consortium name="CONSOLIDER consortium CSD2007-00005"/>
            <person name="Guazzaroni M.-E."/>
            <person name="Richter M."/>
            <person name="Garcia-Salamanca A."/>
            <person name="Yarza P."/>
            <person name="Ferrer M."/>
        </authorList>
    </citation>
    <scope>NUCLEOTIDE SEQUENCE</scope>
</reference>